<dbReference type="EMBL" id="JAKNRV010000598">
    <property type="protein sequence ID" value="MCK1788364.1"/>
    <property type="molecule type" value="Genomic_DNA"/>
</dbReference>
<accession>A0ABT0ESB3</accession>
<sequence>CLAVLGQLRWKPDLVILVVPTLFCAPQALLLARLCGAKSVLQVQDDYGYGYGGYNRYGNGMYNSAPIVRTYEVQVVVVRVNLFDARSGQPVWSASAETGSQGSLSERADALRQAVQKAMTAYPPS</sequence>
<proteinExistence type="predicted"/>
<dbReference type="Gene3D" id="3.30.160.670">
    <property type="match status" value="1"/>
</dbReference>
<dbReference type="Proteomes" id="UP001317085">
    <property type="component" value="Unassembled WGS sequence"/>
</dbReference>
<protein>
    <submittedName>
        <fullName evidence="3">DUF4136 domain-containing protein</fullName>
    </submittedName>
</protein>
<name>A0ABT0ESB3_9PSED</name>
<feature type="transmembrane region" description="Helical" evidence="1">
    <location>
        <begin position="14"/>
        <end position="32"/>
    </location>
</feature>
<feature type="domain" description="DUF4136" evidence="2">
    <location>
        <begin position="43"/>
        <end position="124"/>
    </location>
</feature>
<gene>
    <name evidence="3" type="ORF">L9Z73_29850</name>
</gene>
<evidence type="ECO:0000313" key="3">
    <source>
        <dbReference type="EMBL" id="MCK1788364.1"/>
    </source>
</evidence>
<comment type="caution">
    <text evidence="3">The sequence shown here is derived from an EMBL/GenBank/DDBJ whole genome shotgun (WGS) entry which is preliminary data.</text>
</comment>
<dbReference type="InterPro" id="IPR025411">
    <property type="entry name" value="DUF4136"/>
</dbReference>
<reference evidence="3 4" key="1">
    <citation type="submission" date="2022-02" db="EMBL/GenBank/DDBJ databases">
        <title>Comparative genomics of the first Antarctic Pseudomonas spp. capable of biotransforming 2,4,6-Trinitrotoluene.</title>
        <authorList>
            <person name="Cabrera M.A."/>
            <person name="Marquez S.L."/>
            <person name="Perez-Donoso J.M."/>
        </authorList>
    </citation>
    <scope>NUCLEOTIDE SEQUENCE [LARGE SCALE GENOMIC DNA]</scope>
    <source>
        <strain evidence="3 4">TNT11</strain>
    </source>
</reference>
<organism evidence="3 4">
    <name type="scientific">Pseudomonas emilianonis</name>
    <dbReference type="NCBI Taxonomy" id="2915812"/>
    <lineage>
        <taxon>Bacteria</taxon>
        <taxon>Pseudomonadati</taxon>
        <taxon>Pseudomonadota</taxon>
        <taxon>Gammaproteobacteria</taxon>
        <taxon>Pseudomonadales</taxon>
        <taxon>Pseudomonadaceae</taxon>
        <taxon>Pseudomonas</taxon>
    </lineage>
</organism>
<evidence type="ECO:0000313" key="4">
    <source>
        <dbReference type="Proteomes" id="UP001317085"/>
    </source>
</evidence>
<keyword evidence="1" id="KW-0812">Transmembrane</keyword>
<keyword evidence="1" id="KW-0472">Membrane</keyword>
<keyword evidence="4" id="KW-1185">Reference proteome</keyword>
<evidence type="ECO:0000259" key="2">
    <source>
        <dbReference type="Pfam" id="PF13590"/>
    </source>
</evidence>
<dbReference type="Pfam" id="PF13590">
    <property type="entry name" value="DUF4136"/>
    <property type="match status" value="1"/>
</dbReference>
<dbReference type="RefSeq" id="WP_247408522.1">
    <property type="nucleotide sequence ID" value="NZ_JAKNRV010000598.1"/>
</dbReference>
<feature type="non-terminal residue" evidence="3">
    <location>
        <position position="1"/>
    </location>
</feature>
<keyword evidence="1" id="KW-1133">Transmembrane helix</keyword>
<evidence type="ECO:0000256" key="1">
    <source>
        <dbReference type="SAM" id="Phobius"/>
    </source>
</evidence>